<dbReference type="RefSeq" id="WP_090971504.1">
    <property type="nucleotide sequence ID" value="NZ_FOLL01000002.1"/>
</dbReference>
<dbReference type="STRING" id="623281.SAMN05421747_102269"/>
<protein>
    <submittedName>
        <fullName evidence="3">Outer membrane lipoprotein-sorting protein</fullName>
    </submittedName>
</protein>
<keyword evidence="4" id="KW-1185">Reference proteome</keyword>
<dbReference type="AlphaFoldDB" id="A0A1I1F764"/>
<evidence type="ECO:0000313" key="3">
    <source>
        <dbReference type="EMBL" id="SFB94802.1"/>
    </source>
</evidence>
<feature type="signal peptide" evidence="2">
    <location>
        <begin position="1"/>
        <end position="19"/>
    </location>
</feature>
<dbReference type="PANTHER" id="PTHR35869:SF1">
    <property type="entry name" value="OUTER-MEMBRANE LIPOPROTEIN CARRIER PROTEIN"/>
    <property type="match status" value="1"/>
</dbReference>
<dbReference type="InterPro" id="IPR029046">
    <property type="entry name" value="LolA/LolB/LppX"/>
</dbReference>
<dbReference type="InterPro" id="IPR004564">
    <property type="entry name" value="OM_lipoprot_carrier_LolA-like"/>
</dbReference>
<name>A0A1I1F764_9SPHI</name>
<dbReference type="Proteomes" id="UP000199577">
    <property type="component" value="Unassembled WGS sequence"/>
</dbReference>
<reference evidence="4" key="1">
    <citation type="submission" date="2016-10" db="EMBL/GenBank/DDBJ databases">
        <authorList>
            <person name="Varghese N."/>
            <person name="Submissions S."/>
        </authorList>
    </citation>
    <scope>NUCLEOTIDE SEQUENCE [LARGE SCALE GENOMIC DNA]</scope>
    <source>
        <strain evidence="4">DSM 22900</strain>
    </source>
</reference>
<organism evidence="3 4">
    <name type="scientific">Parapedobacter composti</name>
    <dbReference type="NCBI Taxonomy" id="623281"/>
    <lineage>
        <taxon>Bacteria</taxon>
        <taxon>Pseudomonadati</taxon>
        <taxon>Bacteroidota</taxon>
        <taxon>Sphingobacteriia</taxon>
        <taxon>Sphingobacteriales</taxon>
        <taxon>Sphingobacteriaceae</taxon>
        <taxon>Parapedobacter</taxon>
    </lineage>
</organism>
<gene>
    <name evidence="3" type="ORF">SAMN05421747_102269</name>
</gene>
<dbReference type="SUPFAM" id="SSF89392">
    <property type="entry name" value="Prokaryotic lipoproteins and lipoprotein localization factors"/>
    <property type="match status" value="1"/>
</dbReference>
<evidence type="ECO:0000256" key="2">
    <source>
        <dbReference type="SAM" id="SignalP"/>
    </source>
</evidence>
<dbReference type="PANTHER" id="PTHR35869">
    <property type="entry name" value="OUTER-MEMBRANE LIPOPROTEIN CARRIER PROTEIN"/>
    <property type="match status" value="1"/>
</dbReference>
<dbReference type="EMBL" id="FOLL01000002">
    <property type="protein sequence ID" value="SFB94802.1"/>
    <property type="molecule type" value="Genomic_DNA"/>
</dbReference>
<accession>A0A1I1F764</accession>
<proteinExistence type="predicted"/>
<keyword evidence="3" id="KW-0449">Lipoprotein</keyword>
<dbReference type="Gene3D" id="2.50.20.10">
    <property type="entry name" value="Lipoprotein localisation LolA/LolB/LppX"/>
    <property type="match status" value="1"/>
</dbReference>
<dbReference type="CDD" id="cd16325">
    <property type="entry name" value="LolA"/>
    <property type="match status" value="1"/>
</dbReference>
<evidence type="ECO:0000256" key="1">
    <source>
        <dbReference type="ARBA" id="ARBA00022729"/>
    </source>
</evidence>
<evidence type="ECO:0000313" key="4">
    <source>
        <dbReference type="Proteomes" id="UP000199577"/>
    </source>
</evidence>
<feature type="chain" id="PRO_5011709862" evidence="2">
    <location>
        <begin position="20"/>
        <end position="220"/>
    </location>
</feature>
<sequence length="220" mass="24360">MNKLITNSRILLLFLTATALHGYPQTDAAAGAILTQVSKTYQGYKTLQADFTITVQQPQQAGKYTESGTIYMQAASGKYRITTGGQELISDGKTQWAVLRDEEEVQVTTADHSSASISPANIFTFYQKGYKYVTAPSERAGNIQLHVVELAPENTHTPYFKIKLRINKATHLIHDVTIFDKSGARYSYTIKSTKGNVPIAANQFVFNPSDFPGMEIVDLR</sequence>
<dbReference type="OrthoDB" id="9810685at2"/>
<dbReference type="Pfam" id="PF03548">
    <property type="entry name" value="LolA"/>
    <property type="match status" value="1"/>
</dbReference>
<keyword evidence="1 2" id="KW-0732">Signal</keyword>